<dbReference type="EMBL" id="MT631685">
    <property type="protein sequence ID" value="QNO57325.1"/>
    <property type="molecule type" value="Genomic_DNA"/>
</dbReference>
<evidence type="ECO:0000259" key="1">
    <source>
        <dbReference type="Pfam" id="PF07796"/>
    </source>
</evidence>
<dbReference type="Pfam" id="PF07796">
    <property type="entry name" value="DUF1638"/>
    <property type="match status" value="1"/>
</dbReference>
<dbReference type="AlphaFoldDB" id="A0A7G9ZAP1"/>
<protein>
    <recommendedName>
        <fullName evidence="1">DUF1638 domain-containing protein</fullName>
    </recommendedName>
</protein>
<feature type="domain" description="DUF1638" evidence="1">
    <location>
        <begin position="87"/>
        <end position="266"/>
    </location>
</feature>
<sequence>MHIGIITCEMLRREIKEVIEKAGVDKLFLVLPETSNPAINALSRRVNKRFLSELATGDLKIKEKAIEKIESEIHGNNIGDSVIIEVMELRMHDCPDKLLVEVEEGIRKTSAIVDFVLLGYGLCGSTVGEIEKIIKEADVPVVIPRDGKGEILNNCIEIAIGRKRVQSLLQAEGGTFFMTPAGASIIKEPQVILESTIGIIAGKMNRSAAIDTPKIIKLMKNHYRRVVKVCYSEADEKDKEYSKTVENFAKVFGLEIKTERGSSKLILDALQRGFDSVHKSSLYL</sequence>
<gene>
    <name evidence="2" type="ORF">GHLBPCAD_00014</name>
</gene>
<evidence type="ECO:0000313" key="2">
    <source>
        <dbReference type="EMBL" id="QNO57325.1"/>
    </source>
</evidence>
<name>A0A7G9ZAP1_9EURY</name>
<reference evidence="2" key="1">
    <citation type="submission" date="2020-06" db="EMBL/GenBank/DDBJ databases">
        <title>Unique genomic features of the anaerobic methanotrophic archaea.</title>
        <authorList>
            <person name="Chadwick G.L."/>
            <person name="Skennerton C.T."/>
            <person name="Laso-Perez R."/>
            <person name="Leu A.O."/>
            <person name="Speth D.R."/>
            <person name="Yu H."/>
            <person name="Morgan-Lang C."/>
            <person name="Hatzenpichler R."/>
            <person name="Goudeau D."/>
            <person name="Malmstrom R."/>
            <person name="Brazelton W.J."/>
            <person name="Woyke T."/>
            <person name="Hallam S.J."/>
            <person name="Tyson G.W."/>
            <person name="Wegener G."/>
            <person name="Boetius A."/>
            <person name="Orphan V."/>
        </authorList>
    </citation>
    <scope>NUCLEOTIDE SEQUENCE</scope>
</reference>
<accession>A0A7G9ZAP1</accession>
<proteinExistence type="predicted"/>
<dbReference type="InterPro" id="IPR012437">
    <property type="entry name" value="DUF1638"/>
</dbReference>
<organism evidence="2">
    <name type="scientific">Candidatus Methanophaga sp. ANME-1 ERB7</name>
    <dbReference type="NCBI Taxonomy" id="2759913"/>
    <lineage>
        <taxon>Archaea</taxon>
        <taxon>Methanobacteriati</taxon>
        <taxon>Methanobacteriota</taxon>
        <taxon>Stenosarchaea group</taxon>
        <taxon>Methanomicrobia</taxon>
        <taxon>Candidatus Methanophagales</taxon>
        <taxon>Candidatus Methanophagaceae</taxon>
        <taxon>Candidatus Methanophaga</taxon>
    </lineage>
</organism>